<proteinExistence type="inferred from homology"/>
<evidence type="ECO:0000256" key="12">
    <source>
        <dbReference type="RuleBase" id="RU363002"/>
    </source>
</evidence>
<dbReference type="Pfam" id="PF02424">
    <property type="entry name" value="ApbE"/>
    <property type="match status" value="1"/>
</dbReference>
<keyword evidence="4 10" id="KW-0808">Transferase</keyword>
<dbReference type="EC" id="2.7.1.180" evidence="1 10"/>
<sequence>MRHIRKLTAALLALAAALSLSACGEDERHDVQIMAMDTVMGLTAYGTDGEAGLLAAQRVINALDAALDPERQGSTAYSVNHASGAGTAVTGQAAEMLETAYTVYERSGGALDLTVYPLVKAWGFIDGGYRVPSDSEISSLMENVGFDRATLSSMSGTDSLLVTLPTGMELSFASVAKGCAAKYAAQAMAAAGVESGIISLGGNIQTLGLKPDGSEWNVAVQDPENSNEYAGILTVGECAVVTSGGYQRYFVAEDGTVYQHIIDPDTGRPAESDLLSVTIVCEDGTMADALSTALYVLGENGAKDYYDDWGGDFEMVLITDDGRVIVSGGLVDSFEAEGNREVEYARRG</sequence>
<keyword evidence="5 10" id="KW-0479">Metal-binding</keyword>
<protein>
    <recommendedName>
        <fullName evidence="2 10">FAD:protein FMN transferase</fullName>
        <ecNumber evidence="1 10">2.7.1.180</ecNumber>
    </recommendedName>
    <alternativeName>
        <fullName evidence="8 10">Flavin transferase</fullName>
    </alternativeName>
</protein>
<organism evidence="13 14">
    <name type="scientific">Candidatus Scatomorpha merdipullorum</name>
    <dbReference type="NCBI Taxonomy" id="2840927"/>
    <lineage>
        <taxon>Bacteria</taxon>
        <taxon>Bacillati</taxon>
        <taxon>Bacillota</taxon>
        <taxon>Clostridia</taxon>
        <taxon>Eubacteriales</taxon>
        <taxon>Candidatus Scatomorpha</taxon>
    </lineage>
</organism>
<feature type="binding site" evidence="11">
    <location>
        <position position="288"/>
    </location>
    <ligand>
        <name>Mg(2+)</name>
        <dbReference type="ChEBI" id="CHEBI:18420"/>
    </ligand>
</feature>
<dbReference type="GO" id="GO:0016740">
    <property type="term" value="F:transferase activity"/>
    <property type="evidence" value="ECO:0007669"/>
    <property type="project" value="UniProtKB-UniRule"/>
</dbReference>
<dbReference type="PIRSF" id="PIRSF006268">
    <property type="entry name" value="ApbE"/>
    <property type="match status" value="1"/>
</dbReference>
<keyword evidence="12" id="KW-0472">Membrane</keyword>
<comment type="cofactor">
    <cofactor evidence="11">
        <name>Mg(2+)</name>
        <dbReference type="ChEBI" id="CHEBI:18420"/>
    </cofactor>
    <cofactor evidence="11">
        <name>Mn(2+)</name>
        <dbReference type="ChEBI" id="CHEBI:29035"/>
    </cofactor>
    <text evidence="11">Magnesium. Can also use manganese.</text>
</comment>
<feature type="chain" id="PRO_5039763271" description="FAD:protein FMN transferase" evidence="12">
    <location>
        <begin position="25"/>
        <end position="348"/>
    </location>
</feature>
<feature type="binding site" evidence="11">
    <location>
        <position position="292"/>
    </location>
    <ligand>
        <name>Mg(2+)</name>
        <dbReference type="ChEBI" id="CHEBI:18420"/>
    </ligand>
</feature>
<dbReference type="PANTHER" id="PTHR30040">
    <property type="entry name" value="THIAMINE BIOSYNTHESIS LIPOPROTEIN APBE"/>
    <property type="match status" value="1"/>
</dbReference>
<dbReference type="InterPro" id="IPR003374">
    <property type="entry name" value="ApbE-like_sf"/>
</dbReference>
<keyword evidence="12" id="KW-1003">Cell membrane</keyword>
<evidence type="ECO:0000256" key="7">
    <source>
        <dbReference type="ARBA" id="ARBA00022842"/>
    </source>
</evidence>
<evidence type="ECO:0000256" key="11">
    <source>
        <dbReference type="PIRSR" id="PIRSR006268-2"/>
    </source>
</evidence>
<evidence type="ECO:0000256" key="8">
    <source>
        <dbReference type="ARBA" id="ARBA00031306"/>
    </source>
</evidence>
<comment type="catalytic activity">
    <reaction evidence="9 10 12">
        <text>L-threonyl-[protein] + FAD = FMN-L-threonyl-[protein] + AMP + H(+)</text>
        <dbReference type="Rhea" id="RHEA:36847"/>
        <dbReference type="Rhea" id="RHEA-COMP:11060"/>
        <dbReference type="Rhea" id="RHEA-COMP:11061"/>
        <dbReference type="ChEBI" id="CHEBI:15378"/>
        <dbReference type="ChEBI" id="CHEBI:30013"/>
        <dbReference type="ChEBI" id="CHEBI:57692"/>
        <dbReference type="ChEBI" id="CHEBI:74257"/>
        <dbReference type="ChEBI" id="CHEBI:456215"/>
        <dbReference type="EC" id="2.7.1.180"/>
    </reaction>
</comment>
<reference evidence="13" key="1">
    <citation type="submission" date="2020-10" db="EMBL/GenBank/DDBJ databases">
        <authorList>
            <person name="Gilroy R."/>
        </authorList>
    </citation>
    <scope>NUCLEOTIDE SEQUENCE</scope>
    <source>
        <strain evidence="13">ChiHjej10B9-9673</strain>
    </source>
</reference>
<dbReference type="PANTHER" id="PTHR30040:SF2">
    <property type="entry name" value="FAD:PROTEIN FMN TRANSFERASE"/>
    <property type="match status" value="1"/>
</dbReference>
<evidence type="ECO:0000256" key="6">
    <source>
        <dbReference type="ARBA" id="ARBA00022827"/>
    </source>
</evidence>
<keyword evidence="7 10" id="KW-0460">Magnesium</keyword>
<evidence type="ECO:0000256" key="2">
    <source>
        <dbReference type="ARBA" id="ARBA00016337"/>
    </source>
</evidence>
<feature type="binding site" evidence="11">
    <location>
        <position position="174"/>
    </location>
    <ligand>
        <name>Mg(2+)</name>
        <dbReference type="ChEBI" id="CHEBI:18420"/>
    </ligand>
</feature>
<gene>
    <name evidence="13" type="ORF">IAC18_01795</name>
</gene>
<comment type="caution">
    <text evidence="13">The sequence shown here is derived from an EMBL/GenBank/DDBJ whole genome shotgun (WGS) entry which is preliminary data.</text>
</comment>
<name>A0A9D1FCA7_9FIRM</name>
<dbReference type="Gene3D" id="3.10.520.10">
    <property type="entry name" value="ApbE-like domains"/>
    <property type="match status" value="1"/>
</dbReference>
<dbReference type="GO" id="GO:0046872">
    <property type="term" value="F:metal ion binding"/>
    <property type="evidence" value="ECO:0007669"/>
    <property type="project" value="UniProtKB-UniRule"/>
</dbReference>
<evidence type="ECO:0000256" key="3">
    <source>
        <dbReference type="ARBA" id="ARBA00022630"/>
    </source>
</evidence>
<evidence type="ECO:0000256" key="4">
    <source>
        <dbReference type="ARBA" id="ARBA00022679"/>
    </source>
</evidence>
<evidence type="ECO:0000256" key="5">
    <source>
        <dbReference type="ARBA" id="ARBA00022723"/>
    </source>
</evidence>
<dbReference type="Proteomes" id="UP000824001">
    <property type="component" value="Unassembled WGS sequence"/>
</dbReference>
<dbReference type="AlphaFoldDB" id="A0A9D1FCA7"/>
<evidence type="ECO:0000313" key="14">
    <source>
        <dbReference type="Proteomes" id="UP000824001"/>
    </source>
</evidence>
<comment type="subcellular location">
    <subcellularLocation>
        <location evidence="12">Cell inner membrane</location>
        <topology evidence="12">Lipid-anchor</topology>
        <orientation evidence="12">Periplasmic side</orientation>
    </subcellularLocation>
</comment>
<keyword evidence="12" id="KW-0449">Lipoprotein</keyword>
<evidence type="ECO:0000313" key="13">
    <source>
        <dbReference type="EMBL" id="HIS66273.1"/>
    </source>
</evidence>
<evidence type="ECO:0000256" key="10">
    <source>
        <dbReference type="PIRNR" id="PIRNR006268"/>
    </source>
</evidence>
<comment type="similarity">
    <text evidence="10 12">Belongs to the ApbE family.</text>
</comment>
<keyword evidence="6 10" id="KW-0274">FAD</keyword>
<reference evidence="13" key="2">
    <citation type="journal article" date="2021" name="PeerJ">
        <title>Extensive microbial diversity within the chicken gut microbiome revealed by metagenomics and culture.</title>
        <authorList>
            <person name="Gilroy R."/>
            <person name="Ravi A."/>
            <person name="Getino M."/>
            <person name="Pursley I."/>
            <person name="Horton D.L."/>
            <person name="Alikhan N.F."/>
            <person name="Baker D."/>
            <person name="Gharbi K."/>
            <person name="Hall N."/>
            <person name="Watson M."/>
            <person name="Adriaenssens E.M."/>
            <person name="Foster-Nyarko E."/>
            <person name="Jarju S."/>
            <person name="Secka A."/>
            <person name="Antonio M."/>
            <person name="Oren A."/>
            <person name="Chaudhuri R.R."/>
            <person name="La Ragione R."/>
            <person name="Hildebrand F."/>
            <person name="Pallen M.J."/>
        </authorList>
    </citation>
    <scope>NUCLEOTIDE SEQUENCE</scope>
    <source>
        <strain evidence="13">ChiHjej10B9-9673</strain>
    </source>
</reference>
<evidence type="ECO:0000256" key="9">
    <source>
        <dbReference type="ARBA" id="ARBA00048540"/>
    </source>
</evidence>
<comment type="function">
    <text evidence="12">Flavin transferase that catalyzes the transfer of the FMN moiety of FAD and its covalent binding to the hydroxyl group of a threonine residue in a target flavoprotein.</text>
</comment>
<dbReference type="EMBL" id="DVJK01000052">
    <property type="protein sequence ID" value="HIS66273.1"/>
    <property type="molecule type" value="Genomic_DNA"/>
</dbReference>
<dbReference type="SUPFAM" id="SSF143631">
    <property type="entry name" value="ApbE-like"/>
    <property type="match status" value="1"/>
</dbReference>
<keyword evidence="3 10" id="KW-0285">Flavoprotein</keyword>
<keyword evidence="12" id="KW-0732">Signal</keyword>
<evidence type="ECO:0000256" key="1">
    <source>
        <dbReference type="ARBA" id="ARBA00011955"/>
    </source>
</evidence>
<keyword evidence="12" id="KW-0997">Cell inner membrane</keyword>
<dbReference type="InterPro" id="IPR024932">
    <property type="entry name" value="ApbE"/>
</dbReference>
<dbReference type="GO" id="GO:0005886">
    <property type="term" value="C:plasma membrane"/>
    <property type="evidence" value="ECO:0007669"/>
    <property type="project" value="UniProtKB-SubCell"/>
</dbReference>
<accession>A0A9D1FCA7</accession>
<feature type="signal peptide" evidence="12">
    <location>
        <begin position="1"/>
        <end position="24"/>
    </location>
</feature>
<dbReference type="PROSITE" id="PS51257">
    <property type="entry name" value="PROKAR_LIPOPROTEIN"/>
    <property type="match status" value="1"/>
</dbReference>